<dbReference type="SUPFAM" id="SSF55073">
    <property type="entry name" value="Nucleotide cyclase"/>
    <property type="match status" value="1"/>
</dbReference>
<evidence type="ECO:0000313" key="8">
    <source>
        <dbReference type="Proteomes" id="UP001159405"/>
    </source>
</evidence>
<dbReference type="CDD" id="cd07302">
    <property type="entry name" value="CHD"/>
    <property type="match status" value="1"/>
</dbReference>
<keyword evidence="4" id="KW-0141">cGMP biosynthesis</keyword>
<feature type="domain" description="Guanylate cyclase" evidence="6">
    <location>
        <begin position="127"/>
        <end position="266"/>
    </location>
</feature>
<dbReference type="Gene3D" id="6.10.250.780">
    <property type="match status" value="1"/>
</dbReference>
<dbReference type="Gene3D" id="3.30.450.260">
    <property type="entry name" value="Haem NO binding associated domain"/>
    <property type="match status" value="1"/>
</dbReference>
<dbReference type="Gene3D" id="3.30.70.1230">
    <property type="entry name" value="Nucleotide cyclase"/>
    <property type="match status" value="1"/>
</dbReference>
<keyword evidence="2" id="KW-0547">Nucleotide-binding</keyword>
<dbReference type="InterPro" id="IPR011645">
    <property type="entry name" value="HNOB_dom_associated"/>
</dbReference>
<dbReference type="EMBL" id="CALNXK010000145">
    <property type="protein sequence ID" value="CAH3168490.1"/>
    <property type="molecule type" value="Genomic_DNA"/>
</dbReference>
<keyword evidence="8" id="KW-1185">Reference proteome</keyword>
<keyword evidence="3" id="KW-0456">Lyase</keyword>
<dbReference type="Pfam" id="PF00211">
    <property type="entry name" value="Guanylate_cyc"/>
    <property type="match status" value="1"/>
</dbReference>
<evidence type="ECO:0000256" key="5">
    <source>
        <dbReference type="SAM" id="Coils"/>
    </source>
</evidence>
<name>A0ABN8QUT4_9CNID</name>
<dbReference type="InterPro" id="IPR042463">
    <property type="entry name" value="HNOB_dom_associated_sf"/>
</dbReference>
<sequence length="314" mass="35711">MLHKPQLHLRGIMKYISSWNKVIYICSPLIGGTEEMMRLGLYMNDLSLHDMSREMVLSGIKPMHQLEKTLEKEFEKGKALEENMENLALMRQQIEELPYRRMPKAIADRLRLGGKVVETCENFESVTVMVSYMDGFESICSQVGPMEIVSLVNDMFTIFDKLTEKHDVYKVIIWRLVNLQVETSGDAMYMTVSGAPVKNMHHAEAASAMALDMLEAVKKIKNPANKEPMTVSIGMHSGPVAAGLVGKKTPQYCLFGDTVNIALRLRTTALPMRVHISEATKKCLENTDFRMEYRRTVELKGKGKTKTYWLIARK</sequence>
<reference evidence="7 8" key="1">
    <citation type="submission" date="2022-05" db="EMBL/GenBank/DDBJ databases">
        <authorList>
            <consortium name="Genoscope - CEA"/>
            <person name="William W."/>
        </authorList>
    </citation>
    <scope>NUCLEOTIDE SEQUENCE [LARGE SCALE GENOMIC DNA]</scope>
</reference>
<evidence type="ECO:0000313" key="7">
    <source>
        <dbReference type="EMBL" id="CAH3168490.1"/>
    </source>
</evidence>
<dbReference type="SMART" id="SM00044">
    <property type="entry name" value="CYCc"/>
    <property type="match status" value="1"/>
</dbReference>
<evidence type="ECO:0000256" key="1">
    <source>
        <dbReference type="ARBA" id="ARBA00012202"/>
    </source>
</evidence>
<proteinExistence type="predicted"/>
<dbReference type="EC" id="4.6.1.2" evidence="1"/>
<dbReference type="PANTHER" id="PTHR45655">
    <property type="entry name" value="GUANYLATE CYCLASE SOLUBLE SUBUNIT BETA-2"/>
    <property type="match status" value="1"/>
</dbReference>
<comment type="caution">
    <text evidence="7">The sequence shown here is derived from an EMBL/GenBank/DDBJ whole genome shotgun (WGS) entry which is preliminary data.</text>
</comment>
<dbReference type="PANTHER" id="PTHR45655:SF5">
    <property type="entry name" value="SOLUBLE GUANYLATE CYCLASE 89DA-RELATED"/>
    <property type="match status" value="1"/>
</dbReference>
<evidence type="ECO:0000256" key="3">
    <source>
        <dbReference type="ARBA" id="ARBA00023239"/>
    </source>
</evidence>
<evidence type="ECO:0000259" key="6">
    <source>
        <dbReference type="PROSITE" id="PS50125"/>
    </source>
</evidence>
<accession>A0ABN8QUT4</accession>
<gene>
    <name evidence="7" type="ORF">PLOB_00009219</name>
</gene>
<evidence type="ECO:0000256" key="4">
    <source>
        <dbReference type="ARBA" id="ARBA00023293"/>
    </source>
</evidence>
<evidence type="ECO:0000256" key="2">
    <source>
        <dbReference type="ARBA" id="ARBA00022741"/>
    </source>
</evidence>
<dbReference type="Proteomes" id="UP001159405">
    <property type="component" value="Unassembled WGS sequence"/>
</dbReference>
<dbReference type="PROSITE" id="PS50125">
    <property type="entry name" value="GUANYLATE_CYCLASE_2"/>
    <property type="match status" value="1"/>
</dbReference>
<dbReference type="InterPro" id="IPR029787">
    <property type="entry name" value="Nucleotide_cyclase"/>
</dbReference>
<protein>
    <recommendedName>
        <fullName evidence="1">guanylate cyclase</fullName>
        <ecNumber evidence="1">4.6.1.2</ecNumber>
    </recommendedName>
</protein>
<organism evidence="7 8">
    <name type="scientific">Porites lobata</name>
    <dbReference type="NCBI Taxonomy" id="104759"/>
    <lineage>
        <taxon>Eukaryota</taxon>
        <taxon>Metazoa</taxon>
        <taxon>Cnidaria</taxon>
        <taxon>Anthozoa</taxon>
        <taxon>Hexacorallia</taxon>
        <taxon>Scleractinia</taxon>
        <taxon>Fungiina</taxon>
        <taxon>Poritidae</taxon>
        <taxon>Porites</taxon>
    </lineage>
</organism>
<keyword evidence="5" id="KW-0175">Coiled coil</keyword>
<feature type="coiled-coil region" evidence="5">
    <location>
        <begin position="63"/>
        <end position="97"/>
    </location>
</feature>
<dbReference type="InterPro" id="IPR001054">
    <property type="entry name" value="A/G_cyclase"/>
</dbReference>
<dbReference type="Pfam" id="PF07701">
    <property type="entry name" value="HNOBA"/>
    <property type="match status" value="1"/>
</dbReference>